<dbReference type="EMBL" id="BJLQ01000028">
    <property type="protein sequence ID" value="GEA85190.1"/>
    <property type="molecule type" value="Genomic_DNA"/>
</dbReference>
<reference evidence="8 9" key="1">
    <citation type="submission" date="2019-06" db="EMBL/GenBank/DDBJ databases">
        <title>Whole genome shotgun sequence of Cellulomonas gelida NBRC 3748.</title>
        <authorList>
            <person name="Hosoyama A."/>
            <person name="Uohara A."/>
            <person name="Ohji S."/>
            <person name="Ichikawa N."/>
        </authorList>
    </citation>
    <scope>NUCLEOTIDE SEQUENCE [LARGE SCALE GENOMIC DNA]</scope>
    <source>
        <strain evidence="8 9">NBRC 3748</strain>
    </source>
</reference>
<dbReference type="Proteomes" id="UP000320461">
    <property type="component" value="Unassembled WGS sequence"/>
</dbReference>
<dbReference type="InterPro" id="IPR045121">
    <property type="entry name" value="CoAse"/>
</dbReference>
<evidence type="ECO:0000313" key="8">
    <source>
        <dbReference type="EMBL" id="GEA85190.1"/>
    </source>
</evidence>
<dbReference type="GO" id="GO:0046872">
    <property type="term" value="F:metal ion binding"/>
    <property type="evidence" value="ECO:0007669"/>
    <property type="project" value="UniProtKB-KW"/>
</dbReference>
<evidence type="ECO:0000256" key="1">
    <source>
        <dbReference type="ARBA" id="ARBA00001936"/>
    </source>
</evidence>
<accession>A0A4Y3KQG8</accession>
<dbReference type="RefSeq" id="WP_174773452.1">
    <property type="nucleotide sequence ID" value="NZ_BJLQ01000028.1"/>
</dbReference>
<comment type="cofactor">
    <cofactor evidence="1">
        <name>Mn(2+)</name>
        <dbReference type="ChEBI" id="CHEBI:29035"/>
    </cofactor>
</comment>
<evidence type="ECO:0000256" key="4">
    <source>
        <dbReference type="ARBA" id="ARBA00022801"/>
    </source>
</evidence>
<keyword evidence="9" id="KW-1185">Reference proteome</keyword>
<gene>
    <name evidence="8" type="ORF">CGE01nite_24410</name>
</gene>
<keyword evidence="6" id="KW-0464">Manganese</keyword>
<dbReference type="InterPro" id="IPR015797">
    <property type="entry name" value="NUDIX_hydrolase-like_dom_sf"/>
</dbReference>
<keyword evidence="4" id="KW-0378">Hydrolase</keyword>
<name>A0A4Y3KQG8_9CELL</name>
<dbReference type="PANTHER" id="PTHR12992">
    <property type="entry name" value="NUDIX HYDROLASE"/>
    <property type="match status" value="1"/>
</dbReference>
<dbReference type="PROSITE" id="PS51462">
    <property type="entry name" value="NUDIX"/>
    <property type="match status" value="1"/>
</dbReference>
<evidence type="ECO:0000256" key="2">
    <source>
        <dbReference type="ARBA" id="ARBA00001946"/>
    </source>
</evidence>
<protein>
    <recommendedName>
        <fullName evidence="7">Nudix hydrolase domain-containing protein</fullName>
    </recommendedName>
</protein>
<evidence type="ECO:0000313" key="9">
    <source>
        <dbReference type="Proteomes" id="UP000320461"/>
    </source>
</evidence>
<comment type="caution">
    <text evidence="8">The sequence shown here is derived from an EMBL/GenBank/DDBJ whole genome shotgun (WGS) entry which is preliminary data.</text>
</comment>
<comment type="cofactor">
    <cofactor evidence="2">
        <name>Mg(2+)</name>
        <dbReference type="ChEBI" id="CHEBI:18420"/>
    </cofactor>
</comment>
<evidence type="ECO:0000256" key="3">
    <source>
        <dbReference type="ARBA" id="ARBA00022723"/>
    </source>
</evidence>
<dbReference type="Pfam" id="PF00293">
    <property type="entry name" value="NUDIX"/>
    <property type="match status" value="1"/>
</dbReference>
<dbReference type="SUPFAM" id="SSF55811">
    <property type="entry name" value="Nudix"/>
    <property type="match status" value="1"/>
</dbReference>
<dbReference type="PANTHER" id="PTHR12992:SF11">
    <property type="entry name" value="MITOCHONDRIAL COENZYME A DIPHOSPHATASE NUDT8"/>
    <property type="match status" value="1"/>
</dbReference>
<evidence type="ECO:0000256" key="5">
    <source>
        <dbReference type="ARBA" id="ARBA00022842"/>
    </source>
</evidence>
<dbReference type="AlphaFoldDB" id="A0A4Y3KQG8"/>
<proteinExistence type="predicted"/>
<keyword evidence="3" id="KW-0479">Metal-binding</keyword>
<dbReference type="GO" id="GO:0010945">
    <property type="term" value="F:coenzyme A diphosphatase activity"/>
    <property type="evidence" value="ECO:0007669"/>
    <property type="project" value="InterPro"/>
</dbReference>
<evidence type="ECO:0000256" key="6">
    <source>
        <dbReference type="ARBA" id="ARBA00023211"/>
    </source>
</evidence>
<organism evidence="8 9">
    <name type="scientific">Cellulomonas gelida</name>
    <dbReference type="NCBI Taxonomy" id="1712"/>
    <lineage>
        <taxon>Bacteria</taxon>
        <taxon>Bacillati</taxon>
        <taxon>Actinomycetota</taxon>
        <taxon>Actinomycetes</taxon>
        <taxon>Micrococcales</taxon>
        <taxon>Cellulomonadaceae</taxon>
        <taxon>Cellulomonas</taxon>
    </lineage>
</organism>
<sequence>MSAPGPRPHDTATDARDDLVALVGRGVPWPTDPARLLRDPARARRAAVLVLFGVLDALPAHAPGVPRVPAELDVLLQRRAATLGHHPGQVAFPGGGIDPQDAGPREAALREAVEETGLDPTGVELLGTLADVPLPVSDNLVTPVLAWWTQPSQVAAVDHDEAVDVFRTPVAELLDPANRGVVEHVGVRGRLRTPAFLVGDDVLVWGFTALVLDGIFDALGWTVPWEPTRRFEP</sequence>
<dbReference type="CDD" id="cd03426">
    <property type="entry name" value="NUDIX_CoAse_Nudt7"/>
    <property type="match status" value="1"/>
</dbReference>
<dbReference type="InterPro" id="IPR000086">
    <property type="entry name" value="NUDIX_hydrolase_dom"/>
</dbReference>
<evidence type="ECO:0000259" key="7">
    <source>
        <dbReference type="PROSITE" id="PS51462"/>
    </source>
</evidence>
<keyword evidence="5" id="KW-0460">Magnesium</keyword>
<dbReference type="Gene3D" id="3.90.79.10">
    <property type="entry name" value="Nucleoside Triphosphate Pyrophosphohydrolase"/>
    <property type="match status" value="1"/>
</dbReference>
<feature type="domain" description="Nudix hydrolase" evidence="7">
    <location>
        <begin position="57"/>
        <end position="191"/>
    </location>
</feature>